<evidence type="ECO:0000313" key="1">
    <source>
        <dbReference type="EMBL" id="BAH41628.1"/>
    </source>
</evidence>
<dbReference type="Proteomes" id="UP000001877">
    <property type="component" value="Chromosome"/>
</dbReference>
<proteinExistence type="predicted"/>
<keyword evidence="2" id="KW-1185">Reference proteome</keyword>
<dbReference type="AlphaFoldDB" id="C0Z4A1"/>
<dbReference type="STRING" id="358681.BBR47_06510"/>
<name>C0Z4A1_BREBN</name>
<dbReference type="EMBL" id="AP008955">
    <property type="protein sequence ID" value="BAH41628.1"/>
    <property type="molecule type" value="Genomic_DNA"/>
</dbReference>
<accession>C0Z4A1</accession>
<reference evidence="1 2" key="1">
    <citation type="submission" date="2005-03" db="EMBL/GenBank/DDBJ databases">
        <title>Brevibacillus brevis strain 47, complete genome.</title>
        <authorList>
            <person name="Hosoyama A."/>
            <person name="Yamada R."/>
            <person name="Hongo Y."/>
            <person name="Terui Y."/>
            <person name="Ankai A."/>
            <person name="Masuyama W."/>
            <person name="Sekiguchi M."/>
            <person name="Takeda T."/>
            <person name="Asano K."/>
            <person name="Ohji S."/>
            <person name="Ichikawa N."/>
            <person name="Narita S."/>
            <person name="Aoki N."/>
            <person name="Miura H."/>
            <person name="Matsushita S."/>
            <person name="Sekigawa T."/>
            <person name="Yamagata H."/>
            <person name="Yoshikawa H."/>
            <person name="Udaka S."/>
            <person name="Tanikawa S."/>
            <person name="Fujita N."/>
        </authorList>
    </citation>
    <scope>NUCLEOTIDE SEQUENCE [LARGE SCALE GENOMIC DNA]</scope>
    <source>
        <strain evidence="2">47 / JCM 6285 / NBRC 100599</strain>
    </source>
</reference>
<dbReference type="KEGG" id="bbe:BBR47_06510"/>
<evidence type="ECO:0000313" key="2">
    <source>
        <dbReference type="Proteomes" id="UP000001877"/>
    </source>
</evidence>
<organism evidence="1 2">
    <name type="scientific">Brevibacillus brevis (strain 47 / JCM 6285 / NBRC 100599)</name>
    <dbReference type="NCBI Taxonomy" id="358681"/>
    <lineage>
        <taxon>Bacteria</taxon>
        <taxon>Bacillati</taxon>
        <taxon>Bacillota</taxon>
        <taxon>Bacilli</taxon>
        <taxon>Bacillales</taxon>
        <taxon>Paenibacillaceae</taxon>
        <taxon>Brevibacillus</taxon>
    </lineage>
</organism>
<protein>
    <submittedName>
        <fullName evidence="1">Uncharacterized protein</fullName>
    </submittedName>
</protein>
<dbReference type="HOGENOM" id="CLU_2272021_0_0_9"/>
<gene>
    <name evidence="1" type="ordered locus">BBR47_06510</name>
</gene>
<sequence length="102" mass="11549">MSPLKYIIGSYRSQEVITLRSDQIQIIIKQTKEKVSAKALEDHEAVVGIMAMAKNFMLNEESVRHIIHEVFDGDKERMAKALTVASHLIDESLIQKIIADVK</sequence>